<evidence type="ECO:0000313" key="2">
    <source>
        <dbReference type="Proteomes" id="UP000011115"/>
    </source>
</evidence>
<name>M1DHH8_SOLTU</name>
<organism evidence="1 2">
    <name type="scientific">Solanum tuberosum</name>
    <name type="common">Potato</name>
    <dbReference type="NCBI Taxonomy" id="4113"/>
    <lineage>
        <taxon>Eukaryota</taxon>
        <taxon>Viridiplantae</taxon>
        <taxon>Streptophyta</taxon>
        <taxon>Embryophyta</taxon>
        <taxon>Tracheophyta</taxon>
        <taxon>Spermatophyta</taxon>
        <taxon>Magnoliopsida</taxon>
        <taxon>eudicotyledons</taxon>
        <taxon>Gunneridae</taxon>
        <taxon>Pentapetalae</taxon>
        <taxon>asterids</taxon>
        <taxon>lamiids</taxon>
        <taxon>Solanales</taxon>
        <taxon>Solanaceae</taxon>
        <taxon>Solanoideae</taxon>
        <taxon>Solaneae</taxon>
        <taxon>Solanum</taxon>
    </lineage>
</organism>
<dbReference type="PaxDb" id="4113-PGSC0003DMT400089126"/>
<dbReference type="Gramene" id="PGSC0003DMT400089126">
    <property type="protein sequence ID" value="PGSC0003DMT400089126"/>
    <property type="gene ID" value="PGSC0003DMG400038697"/>
</dbReference>
<reference evidence="1" key="2">
    <citation type="submission" date="2015-06" db="UniProtKB">
        <authorList>
            <consortium name="EnsemblPlants"/>
        </authorList>
    </citation>
    <scope>IDENTIFICATION</scope>
    <source>
        <strain evidence="1">DM1-3 516 R44</strain>
    </source>
</reference>
<evidence type="ECO:0000313" key="1">
    <source>
        <dbReference type="EnsemblPlants" id="PGSC0003DMT400089126"/>
    </source>
</evidence>
<keyword evidence="2" id="KW-1185">Reference proteome</keyword>
<dbReference type="HOGENOM" id="CLU_1889468_0_0_1"/>
<protein>
    <submittedName>
        <fullName evidence="1">Uncharacterized protein</fullName>
    </submittedName>
</protein>
<dbReference type="Proteomes" id="UP000011115">
    <property type="component" value="Unassembled WGS sequence"/>
</dbReference>
<sequence>MSVIDDCEQMDHLLVEVMRFRDNILTFKHLEEELFYESWLRFKALLLQCPTHEVPDQVLLECFYRSLNFGSKGLIDQLIPGQSGKVVEKYRLVSRKTSWRIAKEVDDPDPDRRLDPQFNWRSYKTWRLAEWIGDHD</sequence>
<dbReference type="EnsemblPlants" id="PGSC0003DMT400089126">
    <property type="protein sequence ID" value="PGSC0003DMT400089126"/>
    <property type="gene ID" value="PGSC0003DMG400038697"/>
</dbReference>
<dbReference type="AlphaFoldDB" id="M1DHH8"/>
<reference evidence="2" key="1">
    <citation type="journal article" date="2011" name="Nature">
        <title>Genome sequence and analysis of the tuber crop potato.</title>
        <authorList>
            <consortium name="The Potato Genome Sequencing Consortium"/>
        </authorList>
    </citation>
    <scope>NUCLEOTIDE SEQUENCE [LARGE SCALE GENOMIC DNA]</scope>
    <source>
        <strain evidence="2">cv. DM1-3 516 R44</strain>
    </source>
</reference>
<accession>M1DHH8</accession>
<dbReference type="InParanoid" id="M1DHH8"/>
<proteinExistence type="predicted"/>